<keyword evidence="1" id="KW-0732">Signal</keyword>
<name>A0A1N7IT98_9GAMM</name>
<feature type="signal peptide" evidence="1">
    <location>
        <begin position="1"/>
        <end position="21"/>
    </location>
</feature>
<dbReference type="RefSeq" id="WP_054339732.1">
    <property type="nucleotide sequence ID" value="NZ_FTOE01000001.1"/>
</dbReference>
<accession>A0A1N7IT98</accession>
<evidence type="ECO:0008006" key="4">
    <source>
        <dbReference type="Google" id="ProtNLM"/>
    </source>
</evidence>
<keyword evidence="3" id="KW-1185">Reference proteome</keyword>
<organism evidence="2 3">
    <name type="scientific">Neptunomonas antarctica</name>
    <dbReference type="NCBI Taxonomy" id="619304"/>
    <lineage>
        <taxon>Bacteria</taxon>
        <taxon>Pseudomonadati</taxon>
        <taxon>Pseudomonadota</taxon>
        <taxon>Gammaproteobacteria</taxon>
        <taxon>Oceanospirillales</taxon>
        <taxon>Oceanospirillaceae</taxon>
        <taxon>Neptunomonas</taxon>
    </lineage>
</organism>
<dbReference type="STRING" id="619304.SAMN05421760_101100"/>
<dbReference type="OrthoDB" id="8161726at2"/>
<dbReference type="AlphaFoldDB" id="A0A1N7IT98"/>
<sequence length="146" mass="16143">MKFLTLLLSATLFLVAPEAYSRDTAHNFSIQDALQSSDFKEKLDPSIRLYFGKQGHSKVKHSYGNVSTNKKTNAFNKKDEEACRWVLLSALISLQQRAKKDGGNAVINITSNYKKKKMSSTSEYECHAGNILAGVALTGDIVILAK</sequence>
<protein>
    <recommendedName>
        <fullName evidence="4">Excinuclease ATPase subunit</fullName>
    </recommendedName>
</protein>
<gene>
    <name evidence="2" type="ORF">SAMN05421760_101100</name>
</gene>
<feature type="chain" id="PRO_5009942837" description="Excinuclease ATPase subunit" evidence="1">
    <location>
        <begin position="22"/>
        <end position="146"/>
    </location>
</feature>
<reference evidence="3" key="1">
    <citation type="submission" date="2017-01" db="EMBL/GenBank/DDBJ databases">
        <authorList>
            <person name="Varghese N."/>
            <person name="Submissions S."/>
        </authorList>
    </citation>
    <scope>NUCLEOTIDE SEQUENCE [LARGE SCALE GENOMIC DNA]</scope>
    <source>
        <strain evidence="3">DSM 22306</strain>
    </source>
</reference>
<evidence type="ECO:0000313" key="2">
    <source>
        <dbReference type="EMBL" id="SIS40313.1"/>
    </source>
</evidence>
<dbReference type="Proteomes" id="UP000185999">
    <property type="component" value="Unassembled WGS sequence"/>
</dbReference>
<evidence type="ECO:0000256" key="1">
    <source>
        <dbReference type="SAM" id="SignalP"/>
    </source>
</evidence>
<dbReference type="EMBL" id="FTOE01000001">
    <property type="protein sequence ID" value="SIS40313.1"/>
    <property type="molecule type" value="Genomic_DNA"/>
</dbReference>
<proteinExistence type="predicted"/>
<evidence type="ECO:0000313" key="3">
    <source>
        <dbReference type="Proteomes" id="UP000185999"/>
    </source>
</evidence>